<dbReference type="HOGENOM" id="CLU_1476970_0_0_1"/>
<comment type="subcellular location">
    <subcellularLocation>
        <location evidence="1">Membrane</location>
        <topology evidence="1">Multi-pass membrane protein</topology>
    </subcellularLocation>
</comment>
<dbReference type="AlphaFoldDB" id="T1IRV9"/>
<evidence type="ECO:0008006" key="10">
    <source>
        <dbReference type="Google" id="ProtNLM"/>
    </source>
</evidence>
<keyword evidence="5" id="KW-0472">Membrane</keyword>
<dbReference type="EnsemblMetazoa" id="SMAR003809-RA">
    <property type="protein sequence ID" value="SMAR003809-PA"/>
    <property type="gene ID" value="SMAR003809"/>
</dbReference>
<reference evidence="8" key="2">
    <citation type="submission" date="2015-02" db="UniProtKB">
        <authorList>
            <consortium name="EnsemblMetazoa"/>
        </authorList>
    </citation>
    <scope>IDENTIFICATION</scope>
</reference>
<proteinExistence type="predicted"/>
<dbReference type="PROSITE" id="PS00237">
    <property type="entry name" value="G_PROTEIN_RECEP_F1_1"/>
    <property type="match status" value="1"/>
</dbReference>
<evidence type="ECO:0000256" key="1">
    <source>
        <dbReference type="ARBA" id="ARBA00004141"/>
    </source>
</evidence>
<dbReference type="Proteomes" id="UP000014500">
    <property type="component" value="Unassembled WGS sequence"/>
</dbReference>
<dbReference type="EMBL" id="JH431394">
    <property type="status" value="NOT_ANNOTATED_CDS"/>
    <property type="molecule type" value="Genomic_DNA"/>
</dbReference>
<evidence type="ECO:0000256" key="2">
    <source>
        <dbReference type="ARBA" id="ARBA00022692"/>
    </source>
</evidence>
<evidence type="ECO:0000313" key="9">
    <source>
        <dbReference type="Proteomes" id="UP000014500"/>
    </source>
</evidence>
<dbReference type="GO" id="GO:0004930">
    <property type="term" value="F:G protein-coupled receptor activity"/>
    <property type="evidence" value="ECO:0007669"/>
    <property type="project" value="UniProtKB-KW"/>
</dbReference>
<dbReference type="Gene3D" id="1.20.1070.10">
    <property type="entry name" value="Rhodopsin 7-helix transmembrane proteins"/>
    <property type="match status" value="2"/>
</dbReference>
<dbReference type="PANTHER" id="PTHR24243:SF208">
    <property type="entry name" value="PYROKININ-1 RECEPTOR"/>
    <property type="match status" value="1"/>
</dbReference>
<sequence>MATTNLAKLQMALTSLTASVLTLTAISCDRFVAVLFPLRAHMTQQKARLPDWFADMEYAAYFIAYSNSAANPVIYCGFNAHFRQGLIAILHCSLIQDFKMRAKRGKSSTMTTNAGSGRIRETPTTLTANFLHEISELTPQCHQRPDVVNHLFRRRNSGDFEEVTLRSYVPTQTLYTLKTEGAV</sequence>
<name>T1IRV9_STRMM</name>
<organism evidence="8 9">
    <name type="scientific">Strigamia maritima</name>
    <name type="common">European centipede</name>
    <name type="synonym">Geophilus maritimus</name>
    <dbReference type="NCBI Taxonomy" id="126957"/>
    <lineage>
        <taxon>Eukaryota</taxon>
        <taxon>Metazoa</taxon>
        <taxon>Ecdysozoa</taxon>
        <taxon>Arthropoda</taxon>
        <taxon>Myriapoda</taxon>
        <taxon>Chilopoda</taxon>
        <taxon>Pleurostigmophora</taxon>
        <taxon>Geophilomorpha</taxon>
        <taxon>Linotaeniidae</taxon>
        <taxon>Strigamia</taxon>
    </lineage>
</organism>
<dbReference type="GO" id="GO:0016020">
    <property type="term" value="C:membrane"/>
    <property type="evidence" value="ECO:0007669"/>
    <property type="project" value="UniProtKB-SubCell"/>
</dbReference>
<reference evidence="9" key="1">
    <citation type="submission" date="2011-05" db="EMBL/GenBank/DDBJ databases">
        <authorList>
            <person name="Richards S.R."/>
            <person name="Qu J."/>
            <person name="Jiang H."/>
            <person name="Jhangiani S.N."/>
            <person name="Agravi P."/>
            <person name="Goodspeed R."/>
            <person name="Gross S."/>
            <person name="Mandapat C."/>
            <person name="Jackson L."/>
            <person name="Mathew T."/>
            <person name="Pu L."/>
            <person name="Thornton R."/>
            <person name="Saada N."/>
            <person name="Wilczek-Boney K.B."/>
            <person name="Lee S."/>
            <person name="Kovar C."/>
            <person name="Wu Y."/>
            <person name="Scherer S.E."/>
            <person name="Worley K.C."/>
            <person name="Muzny D.M."/>
            <person name="Gibbs R."/>
        </authorList>
    </citation>
    <scope>NUCLEOTIDE SEQUENCE</scope>
    <source>
        <strain evidence="9">Brora</strain>
    </source>
</reference>
<dbReference type="InterPro" id="IPR000276">
    <property type="entry name" value="GPCR_Rhodpsn"/>
</dbReference>
<keyword evidence="2" id="KW-0812">Transmembrane</keyword>
<keyword evidence="3" id="KW-1133">Transmembrane helix</keyword>
<dbReference type="SUPFAM" id="SSF81321">
    <property type="entry name" value="Family A G protein-coupled receptor-like"/>
    <property type="match status" value="2"/>
</dbReference>
<evidence type="ECO:0000313" key="8">
    <source>
        <dbReference type="EnsemblMetazoa" id="SMAR003809-PA"/>
    </source>
</evidence>
<evidence type="ECO:0000256" key="4">
    <source>
        <dbReference type="ARBA" id="ARBA00023040"/>
    </source>
</evidence>
<keyword evidence="7" id="KW-0807">Transducer</keyword>
<evidence type="ECO:0000256" key="5">
    <source>
        <dbReference type="ARBA" id="ARBA00023136"/>
    </source>
</evidence>
<dbReference type="PANTHER" id="PTHR24243">
    <property type="entry name" value="G-PROTEIN COUPLED RECEPTOR"/>
    <property type="match status" value="1"/>
</dbReference>
<accession>T1IRV9</accession>
<keyword evidence="6" id="KW-0675">Receptor</keyword>
<keyword evidence="4" id="KW-0297">G-protein coupled receptor</keyword>
<dbReference type="CDD" id="cd00637">
    <property type="entry name" value="7tm_classA_rhodopsin-like"/>
    <property type="match status" value="1"/>
</dbReference>
<evidence type="ECO:0000256" key="7">
    <source>
        <dbReference type="ARBA" id="ARBA00023224"/>
    </source>
</evidence>
<protein>
    <recommendedName>
        <fullName evidence="10">G-protein coupled receptors family 1 profile domain-containing protein</fullName>
    </recommendedName>
</protein>
<evidence type="ECO:0000256" key="3">
    <source>
        <dbReference type="ARBA" id="ARBA00022989"/>
    </source>
</evidence>
<evidence type="ECO:0000256" key="6">
    <source>
        <dbReference type="ARBA" id="ARBA00023170"/>
    </source>
</evidence>
<keyword evidence="9" id="KW-1185">Reference proteome</keyword>